<dbReference type="RefSeq" id="WP_159544216.1">
    <property type="nucleotide sequence ID" value="NZ_CP047156.1"/>
</dbReference>
<organism evidence="6 7">
    <name type="scientific">Epidermidibacterium keratini</name>
    <dbReference type="NCBI Taxonomy" id="1891644"/>
    <lineage>
        <taxon>Bacteria</taxon>
        <taxon>Bacillati</taxon>
        <taxon>Actinomycetota</taxon>
        <taxon>Actinomycetes</taxon>
        <taxon>Sporichthyales</taxon>
        <taxon>Sporichthyaceae</taxon>
        <taxon>Epidermidibacterium</taxon>
    </lineage>
</organism>
<keyword evidence="5" id="KW-0012">Acyltransferase</keyword>
<comment type="pathway">
    <text evidence="1">Lipid metabolism.</text>
</comment>
<reference evidence="6 7" key="1">
    <citation type="journal article" date="2018" name="Int. J. Syst. Evol. Microbiol.">
        <title>Epidermidibacterium keratini gen. nov., sp. nov., a member of the family Sporichthyaceae, isolated from keratin epidermis.</title>
        <authorList>
            <person name="Lee D.G."/>
            <person name="Trujillo M.E."/>
            <person name="Kang S."/>
            <person name="Nam J.J."/>
            <person name="Kim Y.J."/>
        </authorList>
    </citation>
    <scope>NUCLEOTIDE SEQUENCE [LARGE SCALE GENOMIC DNA]</scope>
    <source>
        <strain evidence="6 7">EPI-7</strain>
    </source>
</reference>
<dbReference type="InterPro" id="IPR016181">
    <property type="entry name" value="Acyl_CoA_acyltransferase"/>
</dbReference>
<evidence type="ECO:0000313" key="7">
    <source>
        <dbReference type="Proteomes" id="UP000463857"/>
    </source>
</evidence>
<evidence type="ECO:0000313" key="6">
    <source>
        <dbReference type="EMBL" id="QHC00085.1"/>
    </source>
</evidence>
<name>A0A7L4YLD1_9ACTN</name>
<keyword evidence="4" id="KW-0443">Lipid metabolism</keyword>
<evidence type="ECO:0000256" key="3">
    <source>
        <dbReference type="ARBA" id="ARBA00022679"/>
    </source>
</evidence>
<dbReference type="Proteomes" id="UP000463857">
    <property type="component" value="Chromosome"/>
</dbReference>
<evidence type="ECO:0000256" key="5">
    <source>
        <dbReference type="ARBA" id="ARBA00023315"/>
    </source>
</evidence>
<proteinExistence type="predicted"/>
<dbReference type="PANTHER" id="PTHR37323:SF1">
    <property type="entry name" value="L-ORNITHINE N(ALPHA)-ACYLTRANSFERASE"/>
    <property type="match status" value="1"/>
</dbReference>
<dbReference type="PANTHER" id="PTHR37323">
    <property type="entry name" value="GCN5-RELATED N-ACETYLTRANSFERASE"/>
    <property type="match status" value="1"/>
</dbReference>
<keyword evidence="2" id="KW-0444">Lipid biosynthesis</keyword>
<evidence type="ECO:0000256" key="1">
    <source>
        <dbReference type="ARBA" id="ARBA00005189"/>
    </source>
</evidence>
<dbReference type="GO" id="GO:0006629">
    <property type="term" value="P:lipid metabolic process"/>
    <property type="evidence" value="ECO:0007669"/>
    <property type="project" value="UniProtKB-KW"/>
</dbReference>
<evidence type="ECO:0000256" key="2">
    <source>
        <dbReference type="ARBA" id="ARBA00022516"/>
    </source>
</evidence>
<evidence type="ECO:0000256" key="4">
    <source>
        <dbReference type="ARBA" id="ARBA00023098"/>
    </source>
</evidence>
<dbReference type="AlphaFoldDB" id="A0A7L4YLD1"/>
<dbReference type="InParanoid" id="A0A7L4YLD1"/>
<keyword evidence="7" id="KW-1185">Reference proteome</keyword>
<dbReference type="Gene3D" id="3.40.630.30">
    <property type="match status" value="1"/>
</dbReference>
<dbReference type="EMBL" id="CP047156">
    <property type="protein sequence ID" value="QHC00085.1"/>
    <property type="molecule type" value="Genomic_DNA"/>
</dbReference>
<accession>A0A7L4YLD1</accession>
<sequence length="255" mass="28065">MTTNVWHDTATVSSESTTPAYSLQIVPAGPEAEPALRLRYRVFADELGAQITTDDGLDTDEWDQHCEHLMVRHDATGEIVGTYRIFPPKAARALGRSYSSSEFDLDNLRGISDQLVEVGRSCVDPAHRNGVVIGLLWSGLARYLLLSGHRYLGGCASIYLDGGRDNAATIVRKALRDNQGPATRAVTPHVAWDYEQYADVPKPTIPPLLRAYLRLGAQVLGEPSYDPEFNTADLFILLDIQAIDPRVLKRFAGTS</sequence>
<dbReference type="InterPro" id="IPR052351">
    <property type="entry name" value="Ornithine_N-alpha-AT"/>
</dbReference>
<protein>
    <submittedName>
        <fullName evidence="6">GNAT family N-acetyltransferase</fullName>
    </submittedName>
</protein>
<keyword evidence="3 6" id="KW-0808">Transferase</keyword>
<dbReference type="GO" id="GO:0016746">
    <property type="term" value="F:acyltransferase activity"/>
    <property type="evidence" value="ECO:0007669"/>
    <property type="project" value="UniProtKB-KW"/>
</dbReference>
<dbReference type="Pfam" id="PF13444">
    <property type="entry name" value="Acetyltransf_5"/>
    <property type="match status" value="1"/>
</dbReference>
<dbReference type="KEGG" id="eke:EK0264_07210"/>
<dbReference type="SUPFAM" id="SSF55729">
    <property type="entry name" value="Acyl-CoA N-acyltransferases (Nat)"/>
    <property type="match status" value="1"/>
</dbReference>
<dbReference type="OrthoDB" id="9787072at2"/>
<gene>
    <name evidence="6" type="ORF">EK0264_07210</name>
</gene>